<dbReference type="Pfam" id="PF07963">
    <property type="entry name" value="N_methyl"/>
    <property type="match status" value="1"/>
</dbReference>
<dbReference type="PANTHER" id="PTHR30093">
    <property type="entry name" value="GENERAL SECRETION PATHWAY PROTEIN G"/>
    <property type="match status" value="1"/>
</dbReference>
<dbReference type="AlphaFoldDB" id="A0A0A7EFB8"/>
<sequence>MHNRNGFTLVEIMIVVAIIGILTAVALPAYSEYVKESRRVDAQQYLLQLSGTLERNYTRLGEYPAVDAITVEISDYYAYTYSRDSDTAFTLSASPKGAQADDKCGDLSVNQQGATTASLDSCWR</sequence>
<dbReference type="OrthoDB" id="5572189at2"/>
<evidence type="ECO:0000256" key="1">
    <source>
        <dbReference type="SAM" id="Phobius"/>
    </source>
</evidence>
<dbReference type="PANTHER" id="PTHR30093:SF47">
    <property type="entry name" value="TYPE IV PILUS NON-CORE MINOR PILIN PILE"/>
    <property type="match status" value="1"/>
</dbReference>
<evidence type="ECO:0000313" key="3">
    <source>
        <dbReference type="Proteomes" id="UP000030341"/>
    </source>
</evidence>
<organism evidence="2 3">
    <name type="scientific">Pseudoalteromonas piratica</name>
    <dbReference type="NCBI Taxonomy" id="1348114"/>
    <lineage>
        <taxon>Bacteria</taxon>
        <taxon>Pseudomonadati</taxon>
        <taxon>Pseudomonadota</taxon>
        <taxon>Gammaproteobacteria</taxon>
        <taxon>Alteromonadales</taxon>
        <taxon>Pseudoalteromonadaceae</taxon>
        <taxon>Pseudoalteromonas</taxon>
    </lineage>
</organism>
<proteinExistence type="predicted"/>
<dbReference type="InterPro" id="IPR031982">
    <property type="entry name" value="PilE-like"/>
</dbReference>
<dbReference type="NCBIfam" id="TIGR02532">
    <property type="entry name" value="IV_pilin_GFxxxE"/>
    <property type="match status" value="1"/>
</dbReference>
<dbReference type="eggNOG" id="COG4968">
    <property type="taxonomic scope" value="Bacteria"/>
</dbReference>
<gene>
    <name evidence="2" type="ORF">OM33_06030</name>
</gene>
<dbReference type="STRING" id="1348114.OM33_06030"/>
<keyword evidence="3" id="KW-1185">Reference proteome</keyword>
<keyword evidence="1" id="KW-1133">Transmembrane helix</keyword>
<feature type="transmembrane region" description="Helical" evidence="1">
    <location>
        <begin position="12"/>
        <end position="30"/>
    </location>
</feature>
<reference evidence="2 3" key="1">
    <citation type="submission" date="2014-11" db="EMBL/GenBank/DDBJ databases">
        <title>Complete Genome Sequence of Pseudoalteromonas sp. Strain OCN003 Isolated from Kaneohe Bay, Oahu, Hawaii.</title>
        <authorList>
            <person name="Beurmann S."/>
            <person name="Videau P."/>
            <person name="Ushijima B."/>
            <person name="Smith A.M."/>
            <person name="Aeby G.S."/>
            <person name="Callahan S.M."/>
            <person name="Belcaid M."/>
        </authorList>
    </citation>
    <scope>NUCLEOTIDE SEQUENCE [LARGE SCALE GENOMIC DNA]</scope>
    <source>
        <strain evidence="2 3">OCN003</strain>
    </source>
</reference>
<keyword evidence="1" id="KW-0812">Transmembrane</keyword>
<name>A0A0A7EFB8_9GAMM</name>
<dbReference type="RefSeq" id="WP_038639991.1">
    <property type="nucleotide sequence ID" value="NZ_CP009888.1"/>
</dbReference>
<dbReference type="HOGENOM" id="CLU_091705_6_3_6"/>
<dbReference type="Proteomes" id="UP000030341">
    <property type="component" value="Chromosome 1"/>
</dbReference>
<dbReference type="EMBL" id="CP009888">
    <property type="protein sequence ID" value="AIY64751.1"/>
    <property type="molecule type" value="Genomic_DNA"/>
</dbReference>
<accession>A0A0A7EFB8</accession>
<dbReference type="Pfam" id="PF16732">
    <property type="entry name" value="ComP_DUS"/>
    <property type="match status" value="1"/>
</dbReference>
<dbReference type="InterPro" id="IPR045584">
    <property type="entry name" value="Pilin-like"/>
</dbReference>
<evidence type="ECO:0000313" key="2">
    <source>
        <dbReference type="EMBL" id="AIY64751.1"/>
    </source>
</evidence>
<dbReference type="InterPro" id="IPR012902">
    <property type="entry name" value="N_methyl_site"/>
</dbReference>
<dbReference type="KEGG" id="pseo:OM33_06030"/>
<dbReference type="SUPFAM" id="SSF54523">
    <property type="entry name" value="Pili subunits"/>
    <property type="match status" value="1"/>
</dbReference>
<dbReference type="GO" id="GO:0043683">
    <property type="term" value="P:type IV pilus assembly"/>
    <property type="evidence" value="ECO:0007669"/>
    <property type="project" value="InterPro"/>
</dbReference>
<keyword evidence="1" id="KW-0472">Membrane</keyword>
<dbReference type="Gene3D" id="3.30.700.10">
    <property type="entry name" value="Glycoprotein, Type 4 Pilin"/>
    <property type="match status" value="1"/>
</dbReference>
<protein>
    <submittedName>
        <fullName evidence="2">Type IV pilin</fullName>
    </submittedName>
</protein>